<dbReference type="KEGG" id="sbk:SHEWBE_1958"/>
<dbReference type="Proteomes" id="UP000250123">
    <property type="component" value="Chromosome SHEWBE"/>
</dbReference>
<gene>
    <name evidence="1" type="ORF">SHEWBE_1958</name>
</gene>
<protein>
    <submittedName>
        <fullName evidence="1">Uncharacterized protein</fullName>
    </submittedName>
</protein>
<proteinExistence type="predicted"/>
<organism evidence="1 2">
    <name type="scientific">Shewanella benthica</name>
    <dbReference type="NCBI Taxonomy" id="43661"/>
    <lineage>
        <taxon>Bacteria</taxon>
        <taxon>Pseudomonadati</taxon>
        <taxon>Pseudomonadota</taxon>
        <taxon>Gammaproteobacteria</taxon>
        <taxon>Alteromonadales</taxon>
        <taxon>Shewanellaceae</taxon>
        <taxon>Shewanella</taxon>
    </lineage>
</organism>
<reference evidence="2" key="1">
    <citation type="submission" date="2018-06" db="EMBL/GenBank/DDBJ databases">
        <authorList>
            <person name="Cea G.-C."/>
            <person name="William W."/>
        </authorList>
    </citation>
    <scope>NUCLEOTIDE SEQUENCE [LARGE SCALE GENOMIC DNA]</scope>
    <source>
        <strain evidence="2">DB21MT-2</strain>
    </source>
</reference>
<sequence>MTSPLANFCVSLSIRASPKLTDSHSFYLSICRLHRDGSGGQRGYISDNKVCLRGLFA</sequence>
<name>A0A330M384_9GAMM</name>
<evidence type="ECO:0000313" key="2">
    <source>
        <dbReference type="Proteomes" id="UP000250123"/>
    </source>
</evidence>
<dbReference type="AlphaFoldDB" id="A0A330M384"/>
<dbReference type="EMBL" id="LS483452">
    <property type="protein sequence ID" value="SQH75924.1"/>
    <property type="molecule type" value="Genomic_DNA"/>
</dbReference>
<evidence type="ECO:0000313" key="1">
    <source>
        <dbReference type="EMBL" id="SQH75924.1"/>
    </source>
</evidence>
<accession>A0A330M384</accession>